<dbReference type="Gene3D" id="3.40.1190.20">
    <property type="match status" value="1"/>
</dbReference>
<dbReference type="SUPFAM" id="SSF53613">
    <property type="entry name" value="Ribokinase-like"/>
    <property type="match status" value="1"/>
</dbReference>
<dbReference type="InterPro" id="IPR029056">
    <property type="entry name" value="Ribokinase-like"/>
</dbReference>
<dbReference type="PANTHER" id="PTHR43320">
    <property type="entry name" value="SUGAR KINASE"/>
    <property type="match status" value="1"/>
</dbReference>
<gene>
    <name evidence="5" type="ORF">P0Y53_11945</name>
</gene>
<reference evidence="5" key="1">
    <citation type="submission" date="2023-03" db="EMBL/GenBank/DDBJ databases">
        <title>Andean soil-derived lignocellulolytic bacterial consortium as a source of novel taxa and putative plastic-active enzymes.</title>
        <authorList>
            <person name="Diaz-Garcia L."/>
            <person name="Chuvochina M."/>
            <person name="Feuerriegel G."/>
            <person name="Bunk B."/>
            <person name="Sproer C."/>
            <person name="Streit W.R."/>
            <person name="Rodriguez L.M."/>
            <person name="Overmann J."/>
            <person name="Jimenez D.J."/>
        </authorList>
    </citation>
    <scope>NUCLEOTIDE SEQUENCE</scope>
    <source>
        <strain evidence="5">MAG 7</strain>
    </source>
</reference>
<dbReference type="Pfam" id="PF00294">
    <property type="entry name" value="PfkB"/>
    <property type="match status" value="1"/>
</dbReference>
<keyword evidence="3 5" id="KW-0418">Kinase</keyword>
<evidence type="ECO:0000313" key="6">
    <source>
        <dbReference type="Proteomes" id="UP001220610"/>
    </source>
</evidence>
<evidence type="ECO:0000256" key="1">
    <source>
        <dbReference type="ARBA" id="ARBA00010688"/>
    </source>
</evidence>
<organism evidence="5 6">
    <name type="scientific">Candidatus Pseudobacter hemicellulosilyticus</name>
    <dbReference type="NCBI Taxonomy" id="3121375"/>
    <lineage>
        <taxon>Bacteria</taxon>
        <taxon>Pseudomonadati</taxon>
        <taxon>Bacteroidota</taxon>
        <taxon>Chitinophagia</taxon>
        <taxon>Chitinophagales</taxon>
        <taxon>Chitinophagaceae</taxon>
        <taxon>Pseudobacter</taxon>
    </lineage>
</organism>
<dbReference type="InterPro" id="IPR011611">
    <property type="entry name" value="PfkB_dom"/>
</dbReference>
<evidence type="ECO:0000259" key="4">
    <source>
        <dbReference type="Pfam" id="PF00294"/>
    </source>
</evidence>
<accession>A0AAJ6BJS7</accession>
<keyword evidence="2" id="KW-0808">Transferase</keyword>
<evidence type="ECO:0000256" key="3">
    <source>
        <dbReference type="ARBA" id="ARBA00022777"/>
    </source>
</evidence>
<feature type="domain" description="Carbohydrate kinase PfkB" evidence="4">
    <location>
        <begin position="4"/>
        <end position="324"/>
    </location>
</feature>
<dbReference type="GO" id="GO:0016301">
    <property type="term" value="F:kinase activity"/>
    <property type="evidence" value="ECO:0007669"/>
    <property type="project" value="UniProtKB-KW"/>
</dbReference>
<dbReference type="CDD" id="cd01166">
    <property type="entry name" value="KdgK"/>
    <property type="match status" value="1"/>
</dbReference>
<dbReference type="PANTHER" id="PTHR43320:SF2">
    <property type="entry name" value="2-DEHYDRO-3-DEOXYGLUCONOKINASE_2-DEHYDRO-3-DEOXYGALACTONOKINASE"/>
    <property type="match status" value="1"/>
</dbReference>
<dbReference type="AlphaFoldDB" id="A0AAJ6BJS7"/>
<comment type="similarity">
    <text evidence="1">Belongs to the carbohydrate kinase PfkB family.</text>
</comment>
<dbReference type="EMBL" id="CP119311">
    <property type="protein sequence ID" value="WEK38209.1"/>
    <property type="molecule type" value="Genomic_DNA"/>
</dbReference>
<evidence type="ECO:0000313" key="5">
    <source>
        <dbReference type="EMBL" id="WEK38209.1"/>
    </source>
</evidence>
<name>A0AAJ6BJS7_9BACT</name>
<sequence length="341" mass="37368">MQQKKICCFGELLLRLSPALDREWIHAASMPVFIGGAELNVATALARWKLPATYCTALPDNYLSKEITAEISQKKIDTDTIHFSGNRIGLYYLPQGADLKHAGVIYDRAHSSFGELRAGMIDWDRVLDGVSWFHFSAISPALNPHVVDVCREGAAAASAKGITVSVDLNYRAKLWQYGKAPADVMPALVEYCDVVMGNIWAADQLLGIPADPAIHTDASQEKYLDHARKTSAAILQQFPKVKTVANTFRFDQGEGGILYYAALYNAGQLYQSPQLVANRIVDKVGSGDCFMAGLIYGLYQQYGLQSVIELAARAAFGKLMEKGDATNQDIETIKASLTTHE</sequence>
<protein>
    <submittedName>
        <fullName evidence="5">Sugar kinase</fullName>
    </submittedName>
</protein>
<dbReference type="Proteomes" id="UP001220610">
    <property type="component" value="Chromosome"/>
</dbReference>
<dbReference type="InterPro" id="IPR052700">
    <property type="entry name" value="Carb_kinase_PfkB-like"/>
</dbReference>
<evidence type="ECO:0000256" key="2">
    <source>
        <dbReference type="ARBA" id="ARBA00022679"/>
    </source>
</evidence>
<proteinExistence type="inferred from homology"/>